<evidence type="ECO:0000313" key="1">
    <source>
        <dbReference type="EMBL" id="RDU71079.1"/>
    </source>
</evidence>
<organism evidence="1 2">
    <name type="scientific">Helicobacter anseris</name>
    <dbReference type="NCBI Taxonomy" id="375926"/>
    <lineage>
        <taxon>Bacteria</taxon>
        <taxon>Pseudomonadati</taxon>
        <taxon>Campylobacterota</taxon>
        <taxon>Epsilonproteobacteria</taxon>
        <taxon>Campylobacterales</taxon>
        <taxon>Helicobacteraceae</taxon>
        <taxon>Helicobacter</taxon>
    </lineage>
</organism>
<accession>A0A3D8J0L4</accession>
<gene>
    <name evidence="1" type="ORF">CQA57_07980</name>
</gene>
<keyword evidence="2" id="KW-1185">Reference proteome</keyword>
<name>A0A3D8J0L4_9HELI</name>
<proteinExistence type="predicted"/>
<dbReference type="AlphaFoldDB" id="A0A3D8J0L4"/>
<reference evidence="1 2" key="1">
    <citation type="submission" date="2018-04" db="EMBL/GenBank/DDBJ databases">
        <title>Novel Campyloabacter and Helicobacter Species and Strains.</title>
        <authorList>
            <person name="Mannion A.J."/>
            <person name="Shen Z."/>
            <person name="Fox J.G."/>
        </authorList>
    </citation>
    <scope>NUCLEOTIDE SEQUENCE [LARGE SCALE GENOMIC DNA]</scope>
    <source>
        <strain evidence="1 2">MIT 04-9362</strain>
    </source>
</reference>
<comment type="caution">
    <text evidence="1">The sequence shown here is derived from an EMBL/GenBank/DDBJ whole genome shotgun (WGS) entry which is preliminary data.</text>
</comment>
<protein>
    <submittedName>
        <fullName evidence="1">Uncharacterized protein</fullName>
    </submittedName>
</protein>
<dbReference type="Proteomes" id="UP000256695">
    <property type="component" value="Unassembled WGS sequence"/>
</dbReference>
<dbReference type="EMBL" id="NXLX01000033">
    <property type="protein sequence ID" value="RDU71079.1"/>
    <property type="molecule type" value="Genomic_DNA"/>
</dbReference>
<dbReference type="RefSeq" id="WP_115579711.1">
    <property type="nucleotide sequence ID" value="NZ_NXLX01000033.1"/>
</dbReference>
<sequence>MGNDKQKALEQYLSKGRGEKLSPSSITKNNDLKYFSFFINEKEQKFLQEKFGLNFKNNRRSALIRNEIEKNISGLKKGSVVFSDLENRLYLFLSKKKIKIIFYHKVEELNEFNKIFLELEQKLSTKLKKETLIRFFLLKGFYK</sequence>
<evidence type="ECO:0000313" key="2">
    <source>
        <dbReference type="Proteomes" id="UP000256695"/>
    </source>
</evidence>